<evidence type="ECO:0000313" key="4">
    <source>
        <dbReference type="Proteomes" id="UP000275408"/>
    </source>
</evidence>
<feature type="domain" description="14-3-3" evidence="2">
    <location>
        <begin position="8"/>
        <end position="148"/>
    </location>
</feature>
<dbReference type="PROSITE" id="PS00797">
    <property type="entry name" value="1433_2"/>
    <property type="match status" value="1"/>
</dbReference>
<comment type="caution">
    <text evidence="3">The sequence shown here is derived from an EMBL/GenBank/DDBJ whole genome shotgun (WGS) entry which is preliminary data.</text>
</comment>
<dbReference type="STRING" id="46731.A0A3M6TIG7"/>
<comment type="similarity">
    <text evidence="1">Belongs to the 14-3-3 family.</text>
</comment>
<dbReference type="PANTHER" id="PTHR18860">
    <property type="entry name" value="14-3-3 PROTEIN"/>
    <property type="match status" value="1"/>
</dbReference>
<evidence type="ECO:0000256" key="1">
    <source>
        <dbReference type="ARBA" id="ARBA00006141"/>
    </source>
</evidence>
<protein>
    <recommendedName>
        <fullName evidence="2">14-3-3 domain-containing protein</fullName>
    </recommendedName>
</protein>
<dbReference type="Pfam" id="PF00244">
    <property type="entry name" value="14-3-3"/>
    <property type="match status" value="1"/>
</dbReference>
<organism evidence="3 4">
    <name type="scientific">Pocillopora damicornis</name>
    <name type="common">Cauliflower coral</name>
    <name type="synonym">Millepora damicornis</name>
    <dbReference type="NCBI Taxonomy" id="46731"/>
    <lineage>
        <taxon>Eukaryota</taxon>
        <taxon>Metazoa</taxon>
        <taxon>Cnidaria</taxon>
        <taxon>Anthozoa</taxon>
        <taxon>Hexacorallia</taxon>
        <taxon>Scleractinia</taxon>
        <taxon>Astrocoeniina</taxon>
        <taxon>Pocilloporidae</taxon>
        <taxon>Pocillopora</taxon>
    </lineage>
</organism>
<name>A0A3M6TIG7_POCDA</name>
<dbReference type="EMBL" id="RCHS01003525">
    <property type="protein sequence ID" value="RMX41156.1"/>
    <property type="molecule type" value="Genomic_DNA"/>
</dbReference>
<evidence type="ECO:0000259" key="2">
    <source>
        <dbReference type="SMART" id="SM00101"/>
    </source>
</evidence>
<keyword evidence="4" id="KW-1185">Reference proteome</keyword>
<sequence length="186" mass="20922">MMSGTKDKGELLIIANLAEQSERYDGKKGDYYRYLTEILQGDERKAPSNQALEAYKAADEAASRLQSTHPIRLGLALNFSVFYYEILDSPDAACKLAKAAFDEAVKDLDPSGNESQYKESTLIMQLLRDNLTLWTSEMQEEGECGINDRFCSTAPSVRISNNNRSLQRAQRINVILWSDRPGVEDD</sequence>
<dbReference type="InterPro" id="IPR036815">
    <property type="entry name" value="14-3-3_dom_sf"/>
</dbReference>
<dbReference type="SMART" id="SM00101">
    <property type="entry name" value="14_3_3"/>
    <property type="match status" value="1"/>
</dbReference>
<dbReference type="InterPro" id="IPR023409">
    <property type="entry name" value="14-3-3_CS"/>
</dbReference>
<dbReference type="SUPFAM" id="SSF48445">
    <property type="entry name" value="14-3-3 protein"/>
    <property type="match status" value="1"/>
</dbReference>
<dbReference type="AlphaFoldDB" id="A0A3M6TIG7"/>
<reference evidence="3 4" key="1">
    <citation type="journal article" date="2018" name="Sci. Rep.">
        <title>Comparative analysis of the Pocillopora damicornis genome highlights role of immune system in coral evolution.</title>
        <authorList>
            <person name="Cunning R."/>
            <person name="Bay R.A."/>
            <person name="Gillette P."/>
            <person name="Baker A.C."/>
            <person name="Traylor-Knowles N."/>
        </authorList>
    </citation>
    <scope>NUCLEOTIDE SEQUENCE [LARGE SCALE GENOMIC DNA]</scope>
    <source>
        <strain evidence="3">RSMAS</strain>
        <tissue evidence="3">Whole animal</tissue>
    </source>
</reference>
<proteinExistence type="inferred from homology"/>
<accession>A0A3M6TIG7</accession>
<dbReference type="Proteomes" id="UP000275408">
    <property type="component" value="Unassembled WGS sequence"/>
</dbReference>
<dbReference type="InterPro" id="IPR000308">
    <property type="entry name" value="14-3-3"/>
</dbReference>
<dbReference type="Gene3D" id="1.20.190.20">
    <property type="entry name" value="14-3-3 domain"/>
    <property type="match status" value="1"/>
</dbReference>
<dbReference type="OrthoDB" id="10260625at2759"/>
<dbReference type="InterPro" id="IPR023410">
    <property type="entry name" value="14-3-3_domain"/>
</dbReference>
<gene>
    <name evidence="3" type="ORF">pdam_00013980</name>
</gene>
<evidence type="ECO:0000313" key="3">
    <source>
        <dbReference type="EMBL" id="RMX41156.1"/>
    </source>
</evidence>
<dbReference type="PRINTS" id="PR00305">
    <property type="entry name" value="1433ZETA"/>
</dbReference>